<name>E8N9D2_MICTS</name>
<dbReference type="GO" id="GO:0046677">
    <property type="term" value="P:response to antibiotic"/>
    <property type="evidence" value="ECO:0007669"/>
    <property type="project" value="UniProtKB-KW"/>
</dbReference>
<accession>E8N9D2</accession>
<evidence type="ECO:0000259" key="7">
    <source>
        <dbReference type="PROSITE" id="PS50893"/>
    </source>
</evidence>
<feature type="region of interest" description="Disordered" evidence="6">
    <location>
        <begin position="1"/>
        <end position="26"/>
    </location>
</feature>
<keyword evidence="2" id="KW-0813">Transport</keyword>
<organism evidence="8 9">
    <name type="scientific">Microbacterium testaceum (strain StLB037)</name>
    <dbReference type="NCBI Taxonomy" id="979556"/>
    <lineage>
        <taxon>Bacteria</taxon>
        <taxon>Bacillati</taxon>
        <taxon>Actinomycetota</taxon>
        <taxon>Actinomycetes</taxon>
        <taxon>Micrococcales</taxon>
        <taxon>Microbacteriaceae</taxon>
        <taxon>Microbacterium</taxon>
    </lineage>
</organism>
<dbReference type="Pfam" id="PF00005">
    <property type="entry name" value="ABC_tran"/>
    <property type="match status" value="1"/>
</dbReference>
<dbReference type="EMBL" id="AP012052">
    <property type="protein sequence ID" value="BAJ75778.1"/>
    <property type="molecule type" value="Genomic_DNA"/>
</dbReference>
<dbReference type="HOGENOM" id="CLU_000604_1_2_11"/>
<keyword evidence="3" id="KW-0547">Nucleotide-binding</keyword>
<evidence type="ECO:0000256" key="2">
    <source>
        <dbReference type="ARBA" id="ARBA00022448"/>
    </source>
</evidence>
<proteinExistence type="predicted"/>
<evidence type="ECO:0000313" key="8">
    <source>
        <dbReference type="EMBL" id="BAJ75778.1"/>
    </source>
</evidence>
<evidence type="ECO:0000256" key="4">
    <source>
        <dbReference type="ARBA" id="ARBA00022840"/>
    </source>
</evidence>
<reference key="2">
    <citation type="submission" date="2011-02" db="EMBL/GenBank/DDBJ databases">
        <title>Genome sequence of Microbacterium testaceum StLB037.</title>
        <authorList>
            <person name="Morohoshi T."/>
            <person name="Wang W.Z."/>
            <person name="Someya N."/>
            <person name="Ikeda T."/>
        </authorList>
    </citation>
    <scope>NUCLEOTIDE SEQUENCE</scope>
    <source>
        <strain>StLB037</strain>
    </source>
</reference>
<dbReference type="GO" id="GO:0005524">
    <property type="term" value="F:ATP binding"/>
    <property type="evidence" value="ECO:0007669"/>
    <property type="project" value="UniProtKB-KW"/>
</dbReference>
<evidence type="ECO:0000256" key="6">
    <source>
        <dbReference type="SAM" id="MobiDB-lite"/>
    </source>
</evidence>
<dbReference type="SUPFAM" id="SSF52540">
    <property type="entry name" value="P-loop containing nucleoside triphosphate hydrolases"/>
    <property type="match status" value="1"/>
</dbReference>
<evidence type="ECO:0000313" key="9">
    <source>
        <dbReference type="Proteomes" id="UP000008975"/>
    </source>
</evidence>
<feature type="compositionally biased region" description="Pro residues" evidence="6">
    <location>
        <begin position="7"/>
        <end position="23"/>
    </location>
</feature>
<dbReference type="GO" id="GO:0016887">
    <property type="term" value="F:ATP hydrolysis activity"/>
    <property type="evidence" value="ECO:0007669"/>
    <property type="project" value="InterPro"/>
</dbReference>
<dbReference type="PROSITE" id="PS50893">
    <property type="entry name" value="ABC_TRANSPORTER_2"/>
    <property type="match status" value="1"/>
</dbReference>
<evidence type="ECO:0000256" key="3">
    <source>
        <dbReference type="ARBA" id="ARBA00022741"/>
    </source>
</evidence>
<comment type="subcellular location">
    <subcellularLocation>
        <location evidence="1">Cell membrane</location>
        <topology evidence="1">Peripheral membrane protein</topology>
    </subcellularLocation>
</comment>
<dbReference type="SMART" id="SM00382">
    <property type="entry name" value="AAA"/>
    <property type="match status" value="1"/>
</dbReference>
<keyword evidence="4" id="KW-0067">ATP-binding</keyword>
<reference evidence="8 9" key="1">
    <citation type="journal article" date="2011" name="J. Bacteriol.">
        <title>Genome sequence of Microbacterium testaceum StLB037, an N-acylhomoserine lactone-degrading bacterium isolated from potato leaves.</title>
        <authorList>
            <person name="Morohoshi T."/>
            <person name="Wang W.-Z."/>
            <person name="Someya N."/>
            <person name="Ikeda T."/>
        </authorList>
    </citation>
    <scope>NUCLEOTIDE SEQUENCE [LARGE SCALE GENOMIC DNA]</scope>
    <source>
        <strain evidence="8 9">StLB037</strain>
    </source>
</reference>
<gene>
    <name evidence="8" type="ordered locus">MTES_2814</name>
</gene>
<dbReference type="AlphaFoldDB" id="E8N9D2"/>
<dbReference type="KEGG" id="mts:MTES_2814"/>
<dbReference type="STRING" id="979556.MTES_2814"/>
<dbReference type="GO" id="GO:0005886">
    <property type="term" value="C:plasma membrane"/>
    <property type="evidence" value="ECO:0007669"/>
    <property type="project" value="UniProtKB-SubCell"/>
</dbReference>
<dbReference type="InterPro" id="IPR003593">
    <property type="entry name" value="AAA+_ATPase"/>
</dbReference>
<dbReference type="eggNOG" id="COG1131">
    <property type="taxonomic scope" value="Bacteria"/>
</dbReference>
<dbReference type="InterPro" id="IPR050763">
    <property type="entry name" value="ABC_transporter_ATP-binding"/>
</dbReference>
<keyword evidence="5" id="KW-0046">Antibiotic resistance</keyword>
<feature type="domain" description="ABC transporter" evidence="7">
    <location>
        <begin position="30"/>
        <end position="260"/>
    </location>
</feature>
<dbReference type="Proteomes" id="UP000008975">
    <property type="component" value="Chromosome"/>
</dbReference>
<dbReference type="CDD" id="cd03230">
    <property type="entry name" value="ABC_DR_subfamily_A"/>
    <property type="match status" value="1"/>
</dbReference>
<evidence type="ECO:0000256" key="1">
    <source>
        <dbReference type="ARBA" id="ARBA00004202"/>
    </source>
</evidence>
<dbReference type="InterPro" id="IPR027417">
    <property type="entry name" value="P-loop_NTPase"/>
</dbReference>
<protein>
    <submittedName>
        <fullName evidence="8">ABC-type multidrug transport system, ATPase component</fullName>
    </submittedName>
</protein>
<dbReference type="Gene3D" id="3.40.50.300">
    <property type="entry name" value="P-loop containing nucleotide triphosphate hydrolases"/>
    <property type="match status" value="1"/>
</dbReference>
<evidence type="ECO:0000256" key="5">
    <source>
        <dbReference type="ARBA" id="ARBA00023251"/>
    </source>
</evidence>
<sequence>MTDSPSAVPPPSALPDGVAPPTPTDSLPAMDITGLVKRFGEKTAVAGLDLRVPAGSFYGLVGPNGAGKTTTLSMATGLLRPDAGTVRIHGVDVWAQPVEAKKLIGNLADGVRLFDRLTGEQLVTYTGMMFGLSRDEVATRAADLLRIMDLTEAAGTPVVDYSAGMTKKVALACALVHAPRLLVLDEPFESVDPVSAANIEDILRGYTASGGTVIVSSHSMDLVQRMCDHVAVIAQGRLLASGTVDEVRAGKTLQDRFVELVGGRHHAEGPQWLRQS</sequence>
<dbReference type="PANTHER" id="PTHR42711:SF19">
    <property type="entry name" value="DOXORUBICIN RESISTANCE ATP-BINDING PROTEIN DRRA"/>
    <property type="match status" value="1"/>
</dbReference>
<dbReference type="InterPro" id="IPR003439">
    <property type="entry name" value="ABC_transporter-like_ATP-bd"/>
</dbReference>
<dbReference type="PANTHER" id="PTHR42711">
    <property type="entry name" value="ABC TRANSPORTER ATP-BINDING PROTEIN"/>
    <property type="match status" value="1"/>
</dbReference>